<keyword evidence="7" id="KW-1185">Reference proteome</keyword>
<evidence type="ECO:0000256" key="3">
    <source>
        <dbReference type="ARBA" id="ARBA00022989"/>
    </source>
</evidence>
<evidence type="ECO:0000256" key="1">
    <source>
        <dbReference type="ARBA" id="ARBA00004141"/>
    </source>
</evidence>
<dbReference type="KEGG" id="cmt:CCM_04986"/>
<dbReference type="EMBL" id="JH126401">
    <property type="protein sequence ID" value="EGX93611.1"/>
    <property type="molecule type" value="Genomic_DNA"/>
</dbReference>
<dbReference type="InParanoid" id="G3JFZ3"/>
<dbReference type="AlphaFoldDB" id="G3JFZ3"/>
<dbReference type="InterPro" id="IPR036259">
    <property type="entry name" value="MFS_trans_sf"/>
</dbReference>
<dbReference type="OMA" id="SHIALVM"/>
<feature type="transmembrane region" description="Helical" evidence="5">
    <location>
        <begin position="57"/>
        <end position="75"/>
    </location>
</feature>
<dbReference type="PANTHER" id="PTHR23507">
    <property type="entry name" value="ZGC:174356"/>
    <property type="match status" value="1"/>
</dbReference>
<evidence type="ECO:0000313" key="6">
    <source>
        <dbReference type="EMBL" id="EGX93611.1"/>
    </source>
</evidence>
<dbReference type="Gene3D" id="1.20.1250.20">
    <property type="entry name" value="MFS general substrate transporter like domains"/>
    <property type="match status" value="1"/>
</dbReference>
<feature type="transmembrane region" description="Helical" evidence="5">
    <location>
        <begin position="81"/>
        <end position="99"/>
    </location>
</feature>
<dbReference type="Proteomes" id="UP000001610">
    <property type="component" value="Unassembled WGS sequence"/>
</dbReference>
<dbReference type="HOGENOM" id="CLU_1602636_0_0_1"/>
<organism evidence="6 7">
    <name type="scientific">Cordyceps militaris (strain CM01)</name>
    <name type="common">Caterpillar fungus</name>
    <dbReference type="NCBI Taxonomy" id="983644"/>
    <lineage>
        <taxon>Eukaryota</taxon>
        <taxon>Fungi</taxon>
        <taxon>Dikarya</taxon>
        <taxon>Ascomycota</taxon>
        <taxon>Pezizomycotina</taxon>
        <taxon>Sordariomycetes</taxon>
        <taxon>Hypocreomycetidae</taxon>
        <taxon>Hypocreales</taxon>
        <taxon>Cordycipitaceae</taxon>
        <taxon>Cordyceps</taxon>
    </lineage>
</organism>
<proteinExistence type="predicted"/>
<sequence length="166" mass="17827">MFLLQYVAKRFGWSWAKASLLIGIKYAVSIGLTAIVLPTLSQVLLKTGMAPHIKDWWIVRVSAMIGVLGALAMGMAPTVELFISALIFTEFGGGLQVALRGLVTELVDQSHIALVMTVLGMFMTISEMVAGPLMAQMFKVGMDWGGLHTSSDLAANWSTHGNLTTG</sequence>
<dbReference type="OrthoDB" id="194139at2759"/>
<dbReference type="RefSeq" id="XP_006670194.1">
    <property type="nucleotide sequence ID" value="XM_006670131.1"/>
</dbReference>
<keyword evidence="4 5" id="KW-0472">Membrane</keyword>
<evidence type="ECO:0000256" key="4">
    <source>
        <dbReference type="ARBA" id="ARBA00023136"/>
    </source>
</evidence>
<dbReference type="SUPFAM" id="SSF103473">
    <property type="entry name" value="MFS general substrate transporter"/>
    <property type="match status" value="1"/>
</dbReference>
<evidence type="ECO:0000313" key="7">
    <source>
        <dbReference type="Proteomes" id="UP000001610"/>
    </source>
</evidence>
<dbReference type="GO" id="GO:0022857">
    <property type="term" value="F:transmembrane transporter activity"/>
    <property type="evidence" value="ECO:0007669"/>
    <property type="project" value="TreeGrafter"/>
</dbReference>
<dbReference type="PANTHER" id="PTHR23507:SF1">
    <property type="entry name" value="FI18259P1-RELATED"/>
    <property type="match status" value="1"/>
</dbReference>
<name>G3JFZ3_CORMM</name>
<evidence type="ECO:0000256" key="2">
    <source>
        <dbReference type="ARBA" id="ARBA00022692"/>
    </source>
</evidence>
<keyword evidence="2 5" id="KW-0812">Transmembrane</keyword>
<gene>
    <name evidence="6" type="ORF">CCM_04986</name>
</gene>
<dbReference type="VEuPathDB" id="FungiDB:CCM_04986"/>
<reference evidence="6 7" key="1">
    <citation type="journal article" date="2011" name="Genome Biol.">
        <title>Genome sequence of the insect pathogenic fungus Cordyceps militaris, a valued traditional Chinese medicine.</title>
        <authorList>
            <person name="Zheng P."/>
            <person name="Xia Y."/>
            <person name="Xiao G."/>
            <person name="Xiong C."/>
            <person name="Hu X."/>
            <person name="Zhang S."/>
            <person name="Zheng H."/>
            <person name="Huang Y."/>
            <person name="Zhou Y."/>
            <person name="Wang S."/>
            <person name="Zhao G.P."/>
            <person name="Liu X."/>
            <person name="St Leger R.J."/>
            <person name="Wang C."/>
        </authorList>
    </citation>
    <scope>NUCLEOTIDE SEQUENCE [LARGE SCALE GENOMIC DNA]</scope>
    <source>
        <strain evidence="6 7">CM01</strain>
    </source>
</reference>
<keyword evidence="3 5" id="KW-1133">Transmembrane helix</keyword>
<accession>G3JFZ3</accession>
<dbReference type="GO" id="GO:0016020">
    <property type="term" value="C:membrane"/>
    <property type="evidence" value="ECO:0007669"/>
    <property type="project" value="UniProtKB-SubCell"/>
</dbReference>
<evidence type="ECO:0000256" key="5">
    <source>
        <dbReference type="SAM" id="Phobius"/>
    </source>
</evidence>
<feature type="transmembrane region" description="Helical" evidence="5">
    <location>
        <begin position="111"/>
        <end position="135"/>
    </location>
</feature>
<dbReference type="GeneID" id="18167006"/>
<feature type="transmembrane region" description="Helical" evidence="5">
    <location>
        <begin position="20"/>
        <end position="45"/>
    </location>
</feature>
<comment type="subcellular location">
    <subcellularLocation>
        <location evidence="1">Membrane</location>
        <topology evidence="1">Multi-pass membrane protein</topology>
    </subcellularLocation>
</comment>
<protein>
    <submittedName>
        <fullName evidence="6">MFS transporter, putative</fullName>
    </submittedName>
</protein>